<reference evidence="1 2" key="2">
    <citation type="submission" date="2011-10" db="EMBL/GenBank/DDBJ databases">
        <title>The Genome Sequence of Actinomyces viscosus C505.</title>
        <authorList>
            <consortium name="The Broad Institute Genome Sequencing Platform"/>
            <consortium name="The Broad Institute Genome Sequencing Center for Infectious Disease"/>
            <person name="Earl A."/>
            <person name="Ward D."/>
            <person name="Feldgarden M."/>
            <person name="Gevers D."/>
            <person name="Sibley C.D."/>
            <person name="Field T.R."/>
            <person name="Grinwis M."/>
            <person name="Eshaghurshan C.S."/>
            <person name="Surette M.G."/>
            <person name="Young S.K."/>
            <person name="Zeng Q."/>
            <person name="Gargeya S."/>
            <person name="Fitzgerald M."/>
            <person name="Haas B."/>
            <person name="Abouelleil A."/>
            <person name="Alvarado L."/>
            <person name="Arachchi H.M."/>
            <person name="Berlin A."/>
            <person name="Brown A."/>
            <person name="Chapman S.B."/>
            <person name="Chen Z."/>
            <person name="Dunbar C."/>
            <person name="Freedman E."/>
            <person name="Gearin G."/>
            <person name="Goldberg J."/>
            <person name="Griggs A."/>
            <person name="Gujja S."/>
            <person name="Heiman D."/>
            <person name="Howarth C."/>
            <person name="Larson L."/>
            <person name="Lui A."/>
            <person name="MacDonald P.J.P."/>
            <person name="Montmayeur A."/>
            <person name="Murphy C."/>
            <person name="Neiman D."/>
            <person name="Pearson M."/>
            <person name="Priest M."/>
            <person name="Roberts A."/>
            <person name="Saif S."/>
            <person name="Shea T."/>
            <person name="Shenoy N."/>
            <person name="Sisk P."/>
            <person name="Stolte C."/>
            <person name="Sykes S."/>
            <person name="Wortman J."/>
            <person name="Nusbaum C."/>
            <person name="Birren B."/>
        </authorList>
    </citation>
    <scope>NUCLEOTIDE SEQUENCE [LARGE SCALE GENOMIC DNA]</scope>
    <source>
        <strain evidence="1 2">C505</strain>
    </source>
</reference>
<evidence type="ECO:0000313" key="1">
    <source>
        <dbReference type="EMBL" id="EGE37315.1"/>
    </source>
</evidence>
<dbReference type="RefSeq" id="WP_004564732.1">
    <property type="nucleotide sequence ID" value="NZ_KI391966.1"/>
</dbReference>
<comment type="caution">
    <text evidence="1">The sequence shown here is derived from an EMBL/GenBank/DDBJ whole genome shotgun (WGS) entry which is preliminary data.</text>
</comment>
<dbReference type="HOGENOM" id="CLU_896128_0_0_11"/>
<dbReference type="EMBL" id="ACRE02000002">
    <property type="protein sequence ID" value="EGE37315.1"/>
    <property type="molecule type" value="Genomic_DNA"/>
</dbReference>
<dbReference type="Proteomes" id="UP000004668">
    <property type="component" value="Unassembled WGS sequence"/>
</dbReference>
<protein>
    <submittedName>
        <fullName evidence="1">Uncharacterized protein</fullName>
    </submittedName>
</protein>
<proteinExistence type="predicted"/>
<reference evidence="2" key="1">
    <citation type="submission" date="2010-02" db="EMBL/GenBank/DDBJ databases">
        <title>The Genome Sequence of Prevotella oris strain C735.</title>
        <authorList>
            <consortium name="The Broad Institute Genome Sequencing Platform"/>
            <person name="Ward D."/>
            <person name="Feldgarden M."/>
            <person name="Earl A."/>
            <person name="Young S.K."/>
            <person name="Zeng Q."/>
            <person name="Koehrsen M."/>
            <person name="Alvarado L."/>
            <person name="Berlin A."/>
            <person name="Bochicchio J."/>
            <person name="Borenstein D."/>
            <person name="Chapman S.B."/>
            <person name="Chen Z."/>
            <person name="Engels R."/>
            <person name="Freedman E."/>
            <person name="Gellesch M."/>
            <person name="Goldberg J."/>
            <person name="Griggs A."/>
            <person name="Gujja S."/>
            <person name="Heilman E."/>
            <person name="Heiman D."/>
            <person name="Hepburn T."/>
            <person name="Howarth C."/>
            <person name="Jen D."/>
            <person name="Larson L."/>
            <person name="Mehta T."/>
            <person name="Park D."/>
            <person name="Pearson M."/>
            <person name="Roberts A."/>
            <person name="Saif S."/>
            <person name="Shea T."/>
            <person name="Shenoy N."/>
            <person name="Sisk P."/>
            <person name="Stolte C."/>
            <person name="Sykes S."/>
            <person name="Thomson T."/>
            <person name="Walk T."/>
            <person name="White J."/>
            <person name="Yandava C."/>
            <person name="Sibley C.D."/>
            <person name="Field T.R."/>
            <person name="Grinwis M."/>
            <person name="Eshaghurshan C.S."/>
            <person name="Surette M.G."/>
            <person name="Haas B."/>
            <person name="Nusbaum C."/>
            <person name="Birren B."/>
        </authorList>
    </citation>
    <scope>NUCLEOTIDE SEQUENCE [LARGE SCALE GENOMIC DNA]</scope>
    <source>
        <strain evidence="2">C505</strain>
    </source>
</reference>
<name>F2UYR1_ACTVI</name>
<sequence>MPTHDHSPGSIDYDSSTLDLPTLQDIACSVASVLKQHHIPYSGYVDETQREVEKRQAEFDRLEYNESARTKIKPNLLRKMFGLPYNILPKTDELPHIGYWTLVEIKAHTMGQRRHYIDWLDKTRLESLDANFVTRYVLLADGSLWYFDAREHRRRDLDIVFDATASGRWEWMSEEEILLLDHEVRHREIDKPYDKATGEYWHSEWESLSANNDLIVGEKGGGCKKYFNQLLARARKSVAVRSAWVRSSNEESRRYVLTAEQLRHGCRIEHTFEDGRSASVRIPPCTKPGKSIPAYDGVSGKVELIRIDVE</sequence>
<organism evidence="1 2">
    <name type="scientific">Actinomyces viscosus C505</name>
    <dbReference type="NCBI Taxonomy" id="562973"/>
    <lineage>
        <taxon>Bacteria</taxon>
        <taxon>Bacillati</taxon>
        <taxon>Actinomycetota</taxon>
        <taxon>Actinomycetes</taxon>
        <taxon>Actinomycetales</taxon>
        <taxon>Actinomycetaceae</taxon>
        <taxon>Actinomyces</taxon>
    </lineage>
</organism>
<evidence type="ECO:0000313" key="2">
    <source>
        <dbReference type="Proteomes" id="UP000004668"/>
    </source>
</evidence>
<dbReference type="AlphaFoldDB" id="F2UYR1"/>
<gene>
    <name evidence="1" type="ORF">HMPREF0059_01579</name>
</gene>
<accession>F2UYR1</accession>